<protein>
    <submittedName>
        <fullName evidence="3">SGNH/GDSL hydrolase family protein</fullName>
    </submittedName>
</protein>
<feature type="signal peptide" evidence="1">
    <location>
        <begin position="1"/>
        <end position="28"/>
    </location>
</feature>
<evidence type="ECO:0000256" key="1">
    <source>
        <dbReference type="SAM" id="SignalP"/>
    </source>
</evidence>
<dbReference type="PANTHER" id="PTHR30383:SF5">
    <property type="entry name" value="SGNH HYDROLASE-TYPE ESTERASE DOMAIN-CONTAINING PROTEIN"/>
    <property type="match status" value="1"/>
</dbReference>
<name>A0ABR7M164_9ACTN</name>
<dbReference type="EMBL" id="JABVEC010000048">
    <property type="protein sequence ID" value="MBC6470771.1"/>
    <property type="molecule type" value="Genomic_DNA"/>
</dbReference>
<dbReference type="Gene3D" id="3.40.50.1110">
    <property type="entry name" value="SGNH hydrolase"/>
    <property type="match status" value="1"/>
</dbReference>
<proteinExistence type="predicted"/>
<sequence length="245" mass="26682">MTFGVRLRAALLSLPATMTLAACSISNAASDDRPTPRPSTPARTSVVMFLGDSYTAGGRESPPARTYAADTARLLRWQVIVGGRGGTGFATPGSKREPFAALFERQLSWRPPPDMLIVSGGHNDRNRPPAQVGTAARDLLFRVKARWPGTHLVLLGPMWGTGTPEPSVLRIRDALEGVAHEVGIPFIDPLREQWITGDLRDGTGNAPHYILRDRVHPTPAGHRYIATRLAADLERLDLAHPVRRP</sequence>
<dbReference type="SUPFAM" id="SSF52266">
    <property type="entry name" value="SGNH hydrolase"/>
    <property type="match status" value="1"/>
</dbReference>
<evidence type="ECO:0000313" key="4">
    <source>
        <dbReference type="Proteomes" id="UP000805614"/>
    </source>
</evidence>
<dbReference type="InterPro" id="IPR036514">
    <property type="entry name" value="SGNH_hydro_sf"/>
</dbReference>
<reference evidence="3 4" key="1">
    <citation type="submission" date="2020-06" db="EMBL/GenBank/DDBJ databases">
        <title>Actinomadura xiongansis sp. nov., isolated from soil of Baiyangdian.</title>
        <authorList>
            <person name="Zhang X."/>
        </authorList>
    </citation>
    <scope>NUCLEOTIDE SEQUENCE [LARGE SCALE GENOMIC DNA]</scope>
    <source>
        <strain evidence="3 4">HBUM206468</strain>
    </source>
</reference>
<evidence type="ECO:0000313" key="3">
    <source>
        <dbReference type="EMBL" id="MBC6470771.1"/>
    </source>
</evidence>
<feature type="domain" description="SGNH hydrolase-type esterase" evidence="2">
    <location>
        <begin position="49"/>
        <end position="223"/>
    </location>
</feature>
<keyword evidence="1" id="KW-0732">Signal</keyword>
<keyword evidence="3" id="KW-0378">Hydrolase</keyword>
<dbReference type="GO" id="GO:0016787">
    <property type="term" value="F:hydrolase activity"/>
    <property type="evidence" value="ECO:0007669"/>
    <property type="project" value="UniProtKB-KW"/>
</dbReference>
<organism evidence="3 4">
    <name type="scientific">Actinomadura alba</name>
    <dbReference type="NCBI Taxonomy" id="406431"/>
    <lineage>
        <taxon>Bacteria</taxon>
        <taxon>Bacillati</taxon>
        <taxon>Actinomycetota</taxon>
        <taxon>Actinomycetes</taxon>
        <taxon>Streptosporangiales</taxon>
        <taxon>Thermomonosporaceae</taxon>
        <taxon>Actinomadura</taxon>
    </lineage>
</organism>
<accession>A0ABR7M164</accession>
<evidence type="ECO:0000259" key="2">
    <source>
        <dbReference type="Pfam" id="PF13472"/>
    </source>
</evidence>
<dbReference type="Pfam" id="PF13472">
    <property type="entry name" value="Lipase_GDSL_2"/>
    <property type="match status" value="1"/>
</dbReference>
<dbReference type="RefSeq" id="WP_187247811.1">
    <property type="nucleotide sequence ID" value="NZ_BAAAOK010000011.1"/>
</dbReference>
<gene>
    <name evidence="3" type="ORF">HKK74_35560</name>
</gene>
<dbReference type="Proteomes" id="UP000805614">
    <property type="component" value="Unassembled WGS sequence"/>
</dbReference>
<feature type="chain" id="PRO_5045911204" evidence="1">
    <location>
        <begin position="29"/>
        <end position="245"/>
    </location>
</feature>
<dbReference type="CDD" id="cd00229">
    <property type="entry name" value="SGNH_hydrolase"/>
    <property type="match status" value="1"/>
</dbReference>
<dbReference type="InterPro" id="IPR051532">
    <property type="entry name" value="Ester_Hydrolysis_Enzymes"/>
</dbReference>
<comment type="caution">
    <text evidence="3">The sequence shown here is derived from an EMBL/GenBank/DDBJ whole genome shotgun (WGS) entry which is preliminary data.</text>
</comment>
<dbReference type="InterPro" id="IPR013830">
    <property type="entry name" value="SGNH_hydro"/>
</dbReference>
<keyword evidence="4" id="KW-1185">Reference proteome</keyword>
<dbReference type="PANTHER" id="PTHR30383">
    <property type="entry name" value="THIOESTERASE 1/PROTEASE 1/LYSOPHOSPHOLIPASE L1"/>
    <property type="match status" value="1"/>
</dbReference>
<dbReference type="PROSITE" id="PS51257">
    <property type="entry name" value="PROKAR_LIPOPROTEIN"/>
    <property type="match status" value="1"/>
</dbReference>